<organism evidence="1 2">
    <name type="scientific">Caproiciproducens galactitolivorans</name>
    <dbReference type="NCBI Taxonomy" id="642589"/>
    <lineage>
        <taxon>Bacteria</taxon>
        <taxon>Bacillati</taxon>
        <taxon>Bacillota</taxon>
        <taxon>Clostridia</taxon>
        <taxon>Eubacteriales</taxon>
        <taxon>Acutalibacteraceae</taxon>
        <taxon>Caproiciproducens</taxon>
    </lineage>
</organism>
<proteinExistence type="predicted"/>
<keyword evidence="2" id="KW-1185">Reference proteome</keyword>
<comment type="caution">
    <text evidence="1">The sequence shown here is derived from an EMBL/GenBank/DDBJ whole genome shotgun (WGS) entry which is preliminary data.</text>
</comment>
<name>A0ABT4BT04_9FIRM</name>
<dbReference type="RefSeq" id="WP_268058036.1">
    <property type="nucleotide sequence ID" value="NZ_JAPOHA010000006.1"/>
</dbReference>
<evidence type="ECO:0000313" key="1">
    <source>
        <dbReference type="EMBL" id="MCY1713984.1"/>
    </source>
</evidence>
<sequence>MEFPNGFMMPIWIQQAFSGDSDLERYFHSLPEEVQKALINEDIHSERSLRDSIERYKLKE</sequence>
<accession>A0ABT4BT04</accession>
<reference evidence="1 2" key="1">
    <citation type="submission" date="2022-11" db="EMBL/GenBank/DDBJ databases">
        <authorList>
            <person name="Caiyu Z."/>
        </authorList>
    </citation>
    <scope>NUCLEOTIDE SEQUENCE [LARGE SCALE GENOMIC DNA]</scope>
    <source>
        <strain evidence="1 2">YR-4</strain>
    </source>
</reference>
<gene>
    <name evidence="1" type="ORF">OUY18_06925</name>
</gene>
<dbReference type="EMBL" id="JAPOHA010000006">
    <property type="protein sequence ID" value="MCY1713984.1"/>
    <property type="molecule type" value="Genomic_DNA"/>
</dbReference>
<dbReference type="Proteomes" id="UP001082703">
    <property type="component" value="Unassembled WGS sequence"/>
</dbReference>
<evidence type="ECO:0000313" key="2">
    <source>
        <dbReference type="Proteomes" id="UP001082703"/>
    </source>
</evidence>
<protein>
    <submittedName>
        <fullName evidence="1">Uncharacterized protein</fullName>
    </submittedName>
</protein>